<dbReference type="PROSITE" id="PS51191">
    <property type="entry name" value="FEMABX"/>
    <property type="match status" value="1"/>
</dbReference>
<protein>
    <submittedName>
        <fullName evidence="8">FemAB family protein</fullName>
    </submittedName>
</protein>
<keyword evidence="2" id="KW-0808">Transferase</keyword>
<evidence type="ECO:0000256" key="4">
    <source>
        <dbReference type="ARBA" id="ARBA00022984"/>
    </source>
</evidence>
<evidence type="ECO:0000256" key="1">
    <source>
        <dbReference type="ARBA" id="ARBA00009943"/>
    </source>
</evidence>
<proteinExistence type="inferred from homology"/>
<reference evidence="8 9" key="1">
    <citation type="journal article" date="2015" name="Nature">
        <title>rRNA introns, odd ribosomes, and small enigmatic genomes across a large radiation of phyla.</title>
        <authorList>
            <person name="Brown C.T."/>
            <person name="Hug L.A."/>
            <person name="Thomas B.C."/>
            <person name="Sharon I."/>
            <person name="Castelle C.J."/>
            <person name="Singh A."/>
            <person name="Wilkins M.J."/>
            <person name="Williams K.H."/>
            <person name="Banfield J.F."/>
        </authorList>
    </citation>
    <scope>NUCLEOTIDE SEQUENCE [LARGE SCALE GENOMIC DNA]</scope>
</reference>
<dbReference type="AlphaFoldDB" id="A0A0G0T4J8"/>
<evidence type="ECO:0000256" key="6">
    <source>
        <dbReference type="ARBA" id="ARBA00023316"/>
    </source>
</evidence>
<keyword evidence="3" id="KW-0133">Cell shape</keyword>
<evidence type="ECO:0000256" key="2">
    <source>
        <dbReference type="ARBA" id="ARBA00022679"/>
    </source>
</evidence>
<dbReference type="PANTHER" id="PTHR36174">
    <property type="entry name" value="LIPID II:GLYCINE GLYCYLTRANSFERASE"/>
    <property type="match status" value="1"/>
</dbReference>
<dbReference type="GO" id="GO:0008360">
    <property type="term" value="P:regulation of cell shape"/>
    <property type="evidence" value="ECO:0007669"/>
    <property type="project" value="UniProtKB-KW"/>
</dbReference>
<dbReference type="Pfam" id="PF02388">
    <property type="entry name" value="FemAB"/>
    <property type="match status" value="2"/>
</dbReference>
<keyword evidence="4" id="KW-0573">Peptidoglycan synthesis</keyword>
<dbReference type="InterPro" id="IPR050644">
    <property type="entry name" value="PG_Glycine_Bridge_Synth"/>
</dbReference>
<dbReference type="PANTHER" id="PTHR36174:SF1">
    <property type="entry name" value="LIPID II:GLYCINE GLYCYLTRANSFERASE"/>
    <property type="match status" value="1"/>
</dbReference>
<evidence type="ECO:0000256" key="5">
    <source>
        <dbReference type="ARBA" id="ARBA00023315"/>
    </source>
</evidence>
<name>A0A0G0T4J8_9BACT</name>
<keyword evidence="6" id="KW-0961">Cell wall biogenesis/degradation</keyword>
<dbReference type="GO" id="GO:0071555">
    <property type="term" value="P:cell wall organization"/>
    <property type="evidence" value="ECO:0007669"/>
    <property type="project" value="UniProtKB-KW"/>
</dbReference>
<keyword evidence="5" id="KW-0012">Acyltransferase</keyword>
<accession>A0A0G0T4J8</accession>
<dbReference type="GO" id="GO:0009252">
    <property type="term" value="P:peptidoglycan biosynthetic process"/>
    <property type="evidence" value="ECO:0007669"/>
    <property type="project" value="UniProtKB-KW"/>
</dbReference>
<dbReference type="Gene3D" id="3.40.630.30">
    <property type="match status" value="2"/>
</dbReference>
<dbReference type="InterPro" id="IPR016181">
    <property type="entry name" value="Acyl_CoA_acyltransferase"/>
</dbReference>
<comment type="similarity">
    <text evidence="1">Belongs to the FemABX family.</text>
</comment>
<evidence type="ECO:0000313" key="9">
    <source>
        <dbReference type="Proteomes" id="UP000034881"/>
    </source>
</evidence>
<dbReference type="SUPFAM" id="SSF55729">
    <property type="entry name" value="Acyl-CoA N-acyltransferases (Nat)"/>
    <property type="match status" value="2"/>
</dbReference>
<dbReference type="Proteomes" id="UP000034881">
    <property type="component" value="Unassembled WGS sequence"/>
</dbReference>
<dbReference type="GO" id="GO:0016755">
    <property type="term" value="F:aminoacyltransferase activity"/>
    <property type="evidence" value="ECO:0007669"/>
    <property type="project" value="InterPro"/>
</dbReference>
<gene>
    <name evidence="8" type="ORF">UT77_C0004G0034</name>
</gene>
<feature type="region of interest" description="Disordered" evidence="7">
    <location>
        <begin position="118"/>
        <end position="141"/>
    </location>
</feature>
<evidence type="ECO:0000313" key="8">
    <source>
        <dbReference type="EMBL" id="KKR42050.1"/>
    </source>
</evidence>
<sequence>MDLRPITPKQKTAYNKLVTHVIQSWEWGEFRKSLGIPLLRYGLYQNSKLIKAFQLTLHKIPFTNKCVGYLPKGPAPDKELAEALKKIGRENNCAFIKVEPNVILRKLAEGSLANASTSETSSEILRSPQRPQNDSTDSSFIRSPKPLFTKYNFIVDLTKSEEELLKNMHPKTRYNIRVAQKHGVKVKSRTDDEAFKIYLKLYFETTKRQGYHGHNKNYHQKAWETLKEAGMAHILIAYFENEPLTAWMILNSKDTLYYPYGGSSKTHPEVMTNNLVAWEAIRLGKKLGLKKFDMWGALGPDANQKDPWYGFHKFKQGYGGKLIENIGTYDMVFDWPIYLIFTFIDRLTPLKVFLLKLLGK</sequence>
<dbReference type="InterPro" id="IPR003447">
    <property type="entry name" value="FEMABX"/>
</dbReference>
<evidence type="ECO:0000256" key="3">
    <source>
        <dbReference type="ARBA" id="ARBA00022960"/>
    </source>
</evidence>
<evidence type="ECO:0000256" key="7">
    <source>
        <dbReference type="SAM" id="MobiDB-lite"/>
    </source>
</evidence>
<comment type="caution">
    <text evidence="8">The sequence shown here is derived from an EMBL/GenBank/DDBJ whole genome shotgun (WGS) entry which is preliminary data.</text>
</comment>
<dbReference type="EMBL" id="LBYB01000004">
    <property type="protein sequence ID" value="KKR42050.1"/>
    <property type="molecule type" value="Genomic_DNA"/>
</dbReference>
<organism evidence="8 9">
    <name type="scientific">Candidatus Daviesbacteria bacterium GW2011_GWC2_40_12</name>
    <dbReference type="NCBI Taxonomy" id="1618431"/>
    <lineage>
        <taxon>Bacteria</taxon>
        <taxon>Candidatus Daviesiibacteriota</taxon>
    </lineage>
</organism>